<accession>A0A3P7CTE8</accession>
<dbReference type="EMBL" id="UYSU01038822">
    <property type="protein sequence ID" value="VDM00681.1"/>
    <property type="molecule type" value="Genomic_DNA"/>
</dbReference>
<sequence>MVHARRLRQLDIPLHSHLMAKSTTQDFSANECLKDAIRKEQNAAVAFYLKHKDTLLSENSLGTAFAAFRRKLAKQTIRNAFCEEVLKNVEERRRLQAEEEEQKKLSLEEDCLQVDGVNDLDMYPASPRTRAFLYNGVSQNGEGRAKYLLERYKKAPEEKFPARYPVSWDLGWRLGDTIKPHDVKKSPFARVTVVEGAFYSRNGVFFPDDEDSRKKLFR</sequence>
<evidence type="ECO:0000313" key="2">
    <source>
        <dbReference type="EMBL" id="VDM00681.1"/>
    </source>
</evidence>
<evidence type="ECO:0000313" key="3">
    <source>
        <dbReference type="Proteomes" id="UP000275846"/>
    </source>
</evidence>
<proteinExistence type="predicted"/>
<name>A0A3P7CTE8_SCHSO</name>
<dbReference type="Pfam" id="PF22589">
    <property type="entry name" value="SPMIP1"/>
    <property type="match status" value="1"/>
</dbReference>
<dbReference type="AlphaFoldDB" id="A0A3P7CTE8"/>
<reference evidence="2 3" key="1">
    <citation type="submission" date="2018-11" db="EMBL/GenBank/DDBJ databases">
        <authorList>
            <consortium name="Pathogen Informatics"/>
        </authorList>
    </citation>
    <scope>NUCLEOTIDE SEQUENCE [LARGE SCALE GENOMIC DNA]</scope>
    <source>
        <strain evidence="2 3">NST_G2</strain>
    </source>
</reference>
<dbReference type="OrthoDB" id="410807at2759"/>
<organism evidence="2 3">
    <name type="scientific">Schistocephalus solidus</name>
    <name type="common">Tapeworm</name>
    <dbReference type="NCBI Taxonomy" id="70667"/>
    <lineage>
        <taxon>Eukaryota</taxon>
        <taxon>Metazoa</taxon>
        <taxon>Spiralia</taxon>
        <taxon>Lophotrochozoa</taxon>
        <taxon>Platyhelminthes</taxon>
        <taxon>Cestoda</taxon>
        <taxon>Eucestoda</taxon>
        <taxon>Diphyllobothriidea</taxon>
        <taxon>Diphyllobothriidae</taxon>
        <taxon>Schistocephalus</taxon>
    </lineage>
</organism>
<evidence type="ECO:0000259" key="1">
    <source>
        <dbReference type="Pfam" id="PF22589"/>
    </source>
</evidence>
<keyword evidence="3" id="KW-1185">Reference proteome</keyword>
<dbReference type="PANTHER" id="PTHR35826:SF5">
    <property type="entry name" value="GENE 45521-RELATED"/>
    <property type="match status" value="1"/>
</dbReference>
<dbReference type="PANTHER" id="PTHR35826">
    <property type="entry name" value="PROTEIN ATP6V1FNB-LIKE"/>
    <property type="match status" value="1"/>
</dbReference>
<protein>
    <recommendedName>
        <fullName evidence="1">Sperm microtubule inner protein 1 C-terminal domain-containing protein</fullName>
    </recommendedName>
</protein>
<feature type="domain" description="Sperm microtubule inner protein 1 C-terminal" evidence="1">
    <location>
        <begin position="88"/>
        <end position="206"/>
    </location>
</feature>
<gene>
    <name evidence="2" type="ORF">SSLN_LOCUS14295</name>
</gene>
<dbReference type="InterPro" id="IPR054323">
    <property type="entry name" value="SPMIP1_C"/>
</dbReference>
<dbReference type="Proteomes" id="UP000275846">
    <property type="component" value="Unassembled WGS sequence"/>
</dbReference>